<gene>
    <name evidence="8" type="ORF">OHK93_000726</name>
</gene>
<evidence type="ECO:0000259" key="7">
    <source>
        <dbReference type="PROSITE" id="PS51387"/>
    </source>
</evidence>
<dbReference type="GO" id="GO:0071949">
    <property type="term" value="F:FAD binding"/>
    <property type="evidence" value="ECO:0007669"/>
    <property type="project" value="InterPro"/>
</dbReference>
<dbReference type="AlphaFoldDB" id="A0AA43QJ05"/>
<reference evidence="8" key="1">
    <citation type="journal article" date="2023" name="Genome Biol. Evol.">
        <title>First Whole Genome Sequence and Flow Cytometry Genome Size Data for the Lichen-Forming Fungus Ramalina farinacea (Ascomycota).</title>
        <authorList>
            <person name="Llewellyn T."/>
            <person name="Mian S."/>
            <person name="Hill R."/>
            <person name="Leitch I.J."/>
            <person name="Gaya E."/>
        </authorList>
    </citation>
    <scope>NUCLEOTIDE SEQUENCE</scope>
    <source>
        <strain evidence="8">LIQ254RAFAR</strain>
    </source>
</reference>
<dbReference type="InterPro" id="IPR050416">
    <property type="entry name" value="FAD-linked_Oxidoreductase"/>
</dbReference>
<dbReference type="Gene3D" id="3.40.462.20">
    <property type="match status" value="1"/>
</dbReference>
<name>A0AA43QJ05_9LECA</name>
<dbReference type="InterPro" id="IPR016166">
    <property type="entry name" value="FAD-bd_PCMH"/>
</dbReference>
<feature type="signal peptide" evidence="6">
    <location>
        <begin position="1"/>
        <end position="33"/>
    </location>
</feature>
<comment type="cofactor">
    <cofactor evidence="1">
        <name>FAD</name>
        <dbReference type="ChEBI" id="CHEBI:57692"/>
    </cofactor>
</comment>
<evidence type="ECO:0000256" key="4">
    <source>
        <dbReference type="ARBA" id="ARBA00022827"/>
    </source>
</evidence>
<dbReference type="PANTHER" id="PTHR42973">
    <property type="entry name" value="BINDING OXIDOREDUCTASE, PUTATIVE (AFU_ORTHOLOGUE AFUA_1G17690)-RELATED"/>
    <property type="match status" value="1"/>
</dbReference>
<comment type="caution">
    <text evidence="8">The sequence shown here is derived from an EMBL/GenBank/DDBJ whole genome shotgun (WGS) entry which is preliminary data.</text>
</comment>
<accession>A0AA43QJ05</accession>
<keyword evidence="6" id="KW-0732">Signal</keyword>
<dbReference type="GO" id="GO:0016491">
    <property type="term" value="F:oxidoreductase activity"/>
    <property type="evidence" value="ECO:0007669"/>
    <property type="project" value="UniProtKB-KW"/>
</dbReference>
<dbReference type="InterPro" id="IPR036318">
    <property type="entry name" value="FAD-bd_PCMH-like_sf"/>
</dbReference>
<dbReference type="Pfam" id="PF01565">
    <property type="entry name" value="FAD_binding_4"/>
    <property type="match status" value="1"/>
</dbReference>
<dbReference type="EMBL" id="JAPUFD010000001">
    <property type="protein sequence ID" value="MDI1485588.1"/>
    <property type="molecule type" value="Genomic_DNA"/>
</dbReference>
<dbReference type="PROSITE" id="PS51387">
    <property type="entry name" value="FAD_PCMH"/>
    <property type="match status" value="1"/>
</dbReference>
<feature type="domain" description="FAD-binding PCMH-type" evidence="7">
    <location>
        <begin position="66"/>
        <end position="240"/>
    </location>
</feature>
<proteinExistence type="inferred from homology"/>
<protein>
    <recommendedName>
        <fullName evidence="7">FAD-binding PCMH-type domain-containing protein</fullName>
    </recommendedName>
</protein>
<feature type="chain" id="PRO_5041257099" description="FAD-binding PCMH-type domain-containing protein" evidence="6">
    <location>
        <begin position="34"/>
        <end position="499"/>
    </location>
</feature>
<dbReference type="InterPro" id="IPR006094">
    <property type="entry name" value="Oxid_FAD_bind_N"/>
</dbReference>
<evidence type="ECO:0000256" key="1">
    <source>
        <dbReference type="ARBA" id="ARBA00001974"/>
    </source>
</evidence>
<keyword evidence="9" id="KW-1185">Reference proteome</keyword>
<evidence type="ECO:0000256" key="5">
    <source>
        <dbReference type="ARBA" id="ARBA00023002"/>
    </source>
</evidence>
<evidence type="ECO:0000256" key="3">
    <source>
        <dbReference type="ARBA" id="ARBA00022630"/>
    </source>
</evidence>
<evidence type="ECO:0000256" key="2">
    <source>
        <dbReference type="ARBA" id="ARBA00005466"/>
    </source>
</evidence>
<sequence length="499" mass="53415">MYQTHSTGVIARSISSTLQVLCCLTAMISLAQAAATPDIHSLFASSVSPQTAIYKPNDPAVAQRWTTRDQPNYLGAIKPGSEADVKIIVKIAAKVGIAFLATGGGFGTSITLGNVKYGLDIDLGNFKSVSLDAGNNLLTVGGAASFDDAIPTLYAAGKEFQVGTASCVNIVGSTLGAGVSVFQGHRGLLIDTLQSVRLVTAAGDAITVSKSENADLFWGLRGAGQNFGVVLSATYQVFDATNGGQVLQTNFQFAGNVAEAIFNILKSFDGGMPELLAVNFAVGYSAAVNQSGFIINANYFGPQDEGLKYLQPFIDLKPVQQQIQMVAWKDIDSTGYFGMDAGACNKGQYVNAYSVGLKQTDVPTLLSFFGDLSLRNQQYPNIRTSFVIHRWPQQKVLAVNDDDTAYPYREIKAHVQLESYYTAGDPSLDKNVDAFSQAARTKLQATSGFSPAAVYLGFAHGDEGLNIWYTPKKLARLSPLKKQWDPKQAFSNYNPVPLA</sequence>
<evidence type="ECO:0000256" key="6">
    <source>
        <dbReference type="SAM" id="SignalP"/>
    </source>
</evidence>
<keyword evidence="3" id="KW-0285">Flavoprotein</keyword>
<dbReference type="Proteomes" id="UP001161017">
    <property type="component" value="Unassembled WGS sequence"/>
</dbReference>
<evidence type="ECO:0000313" key="9">
    <source>
        <dbReference type="Proteomes" id="UP001161017"/>
    </source>
</evidence>
<evidence type="ECO:0000313" key="8">
    <source>
        <dbReference type="EMBL" id="MDI1485588.1"/>
    </source>
</evidence>
<dbReference type="InterPro" id="IPR016169">
    <property type="entry name" value="FAD-bd_PCMH_sub2"/>
</dbReference>
<keyword evidence="5" id="KW-0560">Oxidoreductase</keyword>
<comment type="similarity">
    <text evidence="2">Belongs to the oxygen-dependent FAD-linked oxidoreductase family.</text>
</comment>
<dbReference type="Gene3D" id="3.30.465.10">
    <property type="match status" value="1"/>
</dbReference>
<dbReference type="PANTHER" id="PTHR42973:SF9">
    <property type="entry name" value="FAD-BINDING PCMH-TYPE DOMAIN-CONTAINING PROTEIN-RELATED"/>
    <property type="match status" value="1"/>
</dbReference>
<dbReference type="SUPFAM" id="SSF56176">
    <property type="entry name" value="FAD-binding/transporter-associated domain-like"/>
    <property type="match status" value="1"/>
</dbReference>
<keyword evidence="4" id="KW-0274">FAD</keyword>
<organism evidence="8 9">
    <name type="scientific">Ramalina farinacea</name>
    <dbReference type="NCBI Taxonomy" id="258253"/>
    <lineage>
        <taxon>Eukaryota</taxon>
        <taxon>Fungi</taxon>
        <taxon>Dikarya</taxon>
        <taxon>Ascomycota</taxon>
        <taxon>Pezizomycotina</taxon>
        <taxon>Lecanoromycetes</taxon>
        <taxon>OSLEUM clade</taxon>
        <taxon>Lecanoromycetidae</taxon>
        <taxon>Lecanorales</taxon>
        <taxon>Lecanorineae</taxon>
        <taxon>Ramalinaceae</taxon>
        <taxon>Ramalina</taxon>
    </lineage>
</organism>